<dbReference type="InterPro" id="IPR007627">
    <property type="entry name" value="RNA_pol_sigma70_r2"/>
</dbReference>
<dbReference type="Pfam" id="PF04542">
    <property type="entry name" value="Sigma70_r2"/>
    <property type="match status" value="1"/>
</dbReference>
<feature type="domain" description="RNA polymerase sigma-70 region 2" evidence="7">
    <location>
        <begin position="34"/>
        <end position="100"/>
    </location>
</feature>
<feature type="domain" description="RNA polymerase sigma factor 70 region 4 type 2" evidence="8">
    <location>
        <begin position="144"/>
        <end position="195"/>
    </location>
</feature>
<evidence type="ECO:0000256" key="3">
    <source>
        <dbReference type="ARBA" id="ARBA00023082"/>
    </source>
</evidence>
<gene>
    <name evidence="9" type="ORF">GN330_01095</name>
</gene>
<dbReference type="PANTHER" id="PTHR43133:SF51">
    <property type="entry name" value="RNA POLYMERASE SIGMA FACTOR"/>
    <property type="match status" value="1"/>
</dbReference>
<sequence length="233" mass="26173">MEQHLATRTEPGPANDAALVARAKSGSEEAVRVLVKKHNRLLFRLARGFVRDDAEAEDIVQETYVRAFSRLDGFRGDAAVSTWLSRIAINEALGRLRKRRPMADLAELENGAARPAGDNVLMFPIVPTVPNPETETAREQIRKTLERAVDTLPSAFRAVFILRDVEGMSTEDTATYLSIRSETVKTRLHRARRLLKKAIEAELSSGFADLFPFDGDRCAHMADKVMERLRQSW</sequence>
<comment type="caution">
    <text evidence="9">The sequence shown here is derived from an EMBL/GenBank/DDBJ whole genome shotgun (WGS) entry which is preliminary data.</text>
</comment>
<dbReference type="GO" id="GO:0006352">
    <property type="term" value="P:DNA-templated transcription initiation"/>
    <property type="evidence" value="ECO:0007669"/>
    <property type="project" value="InterPro"/>
</dbReference>
<dbReference type="GO" id="GO:0016987">
    <property type="term" value="F:sigma factor activity"/>
    <property type="evidence" value="ECO:0007669"/>
    <property type="project" value="UniProtKB-KW"/>
</dbReference>
<dbReference type="PROSITE" id="PS01063">
    <property type="entry name" value="SIGMA70_ECF"/>
    <property type="match status" value="1"/>
</dbReference>
<evidence type="ECO:0000259" key="8">
    <source>
        <dbReference type="Pfam" id="PF08281"/>
    </source>
</evidence>
<organism evidence="9 10">
    <name type="scientific">Nitratireductor arenosus</name>
    <dbReference type="NCBI Taxonomy" id="2682096"/>
    <lineage>
        <taxon>Bacteria</taxon>
        <taxon>Pseudomonadati</taxon>
        <taxon>Pseudomonadota</taxon>
        <taxon>Alphaproteobacteria</taxon>
        <taxon>Hyphomicrobiales</taxon>
        <taxon>Phyllobacteriaceae</taxon>
        <taxon>Nitratireductor</taxon>
    </lineage>
</organism>
<keyword evidence="10" id="KW-1185">Reference proteome</keyword>
<dbReference type="CDD" id="cd06171">
    <property type="entry name" value="Sigma70_r4"/>
    <property type="match status" value="1"/>
</dbReference>
<comment type="similarity">
    <text evidence="1 6">Belongs to the sigma-70 factor family. ECF subfamily.</text>
</comment>
<dbReference type="InterPro" id="IPR014284">
    <property type="entry name" value="RNA_pol_sigma-70_dom"/>
</dbReference>
<evidence type="ECO:0000256" key="4">
    <source>
        <dbReference type="ARBA" id="ARBA00023125"/>
    </source>
</evidence>
<keyword evidence="5 6" id="KW-0804">Transcription</keyword>
<keyword evidence="2 6" id="KW-0805">Transcription regulation</keyword>
<accession>A0A844QDD7</accession>
<evidence type="ECO:0000259" key="7">
    <source>
        <dbReference type="Pfam" id="PF04542"/>
    </source>
</evidence>
<dbReference type="EMBL" id="WPHG01000001">
    <property type="protein sequence ID" value="MVA95849.1"/>
    <property type="molecule type" value="Genomic_DNA"/>
</dbReference>
<dbReference type="InterPro" id="IPR013324">
    <property type="entry name" value="RNA_pol_sigma_r3/r4-like"/>
</dbReference>
<dbReference type="Proteomes" id="UP000463224">
    <property type="component" value="Unassembled WGS sequence"/>
</dbReference>
<keyword evidence="3 6" id="KW-0731">Sigma factor</keyword>
<name>A0A844QDD7_9HYPH</name>
<dbReference type="Pfam" id="PF08281">
    <property type="entry name" value="Sigma70_r4_2"/>
    <property type="match status" value="1"/>
</dbReference>
<evidence type="ECO:0000313" key="10">
    <source>
        <dbReference type="Proteomes" id="UP000463224"/>
    </source>
</evidence>
<proteinExistence type="inferred from homology"/>
<evidence type="ECO:0000256" key="1">
    <source>
        <dbReference type="ARBA" id="ARBA00010641"/>
    </source>
</evidence>
<dbReference type="NCBIfam" id="NF008888">
    <property type="entry name" value="PRK11922.1"/>
    <property type="match status" value="1"/>
</dbReference>
<dbReference type="InterPro" id="IPR039425">
    <property type="entry name" value="RNA_pol_sigma-70-like"/>
</dbReference>
<dbReference type="Gene3D" id="1.10.1740.10">
    <property type="match status" value="1"/>
</dbReference>
<reference evidence="9 10" key="1">
    <citation type="submission" date="2019-12" db="EMBL/GenBank/DDBJ databases">
        <title>Nitratireductor arenosus sp. nov., Isolated from sea sand, Jeju island, South Korea.</title>
        <authorList>
            <person name="Kim W."/>
        </authorList>
    </citation>
    <scope>NUCLEOTIDE SEQUENCE [LARGE SCALE GENOMIC DNA]</scope>
    <source>
        <strain evidence="9 10">CAU 1489</strain>
    </source>
</reference>
<protein>
    <recommendedName>
        <fullName evidence="6">RNA polymerase sigma factor</fullName>
    </recommendedName>
</protein>
<dbReference type="PANTHER" id="PTHR43133">
    <property type="entry name" value="RNA POLYMERASE ECF-TYPE SIGMA FACTO"/>
    <property type="match status" value="1"/>
</dbReference>
<dbReference type="NCBIfam" id="TIGR02937">
    <property type="entry name" value="sigma70-ECF"/>
    <property type="match status" value="1"/>
</dbReference>
<dbReference type="InterPro" id="IPR013325">
    <property type="entry name" value="RNA_pol_sigma_r2"/>
</dbReference>
<dbReference type="GO" id="GO:0003677">
    <property type="term" value="F:DNA binding"/>
    <property type="evidence" value="ECO:0007669"/>
    <property type="project" value="UniProtKB-KW"/>
</dbReference>
<evidence type="ECO:0000256" key="6">
    <source>
        <dbReference type="RuleBase" id="RU000716"/>
    </source>
</evidence>
<evidence type="ECO:0000256" key="5">
    <source>
        <dbReference type="ARBA" id="ARBA00023163"/>
    </source>
</evidence>
<dbReference type="SUPFAM" id="SSF88659">
    <property type="entry name" value="Sigma3 and sigma4 domains of RNA polymerase sigma factors"/>
    <property type="match status" value="1"/>
</dbReference>
<dbReference type="AlphaFoldDB" id="A0A844QDD7"/>
<dbReference type="SUPFAM" id="SSF88946">
    <property type="entry name" value="Sigma2 domain of RNA polymerase sigma factors"/>
    <property type="match status" value="1"/>
</dbReference>
<dbReference type="InterPro" id="IPR013249">
    <property type="entry name" value="RNA_pol_sigma70_r4_t2"/>
</dbReference>
<evidence type="ECO:0000313" key="9">
    <source>
        <dbReference type="EMBL" id="MVA95849.1"/>
    </source>
</evidence>
<evidence type="ECO:0000256" key="2">
    <source>
        <dbReference type="ARBA" id="ARBA00023015"/>
    </source>
</evidence>
<keyword evidence="4 6" id="KW-0238">DNA-binding</keyword>
<dbReference type="Gene3D" id="1.10.10.10">
    <property type="entry name" value="Winged helix-like DNA-binding domain superfamily/Winged helix DNA-binding domain"/>
    <property type="match status" value="1"/>
</dbReference>
<dbReference type="InterPro" id="IPR000838">
    <property type="entry name" value="RNA_pol_sigma70_ECF_CS"/>
</dbReference>
<dbReference type="InterPro" id="IPR036388">
    <property type="entry name" value="WH-like_DNA-bd_sf"/>
</dbReference>
<dbReference type="RefSeq" id="WP_156710725.1">
    <property type="nucleotide sequence ID" value="NZ_WPHG01000001.1"/>
</dbReference>